<evidence type="ECO:0000313" key="2">
    <source>
        <dbReference type="Proteomes" id="UP000685013"/>
    </source>
</evidence>
<comment type="caution">
    <text evidence="1">The sequence shown here is derived from an EMBL/GenBank/DDBJ whole genome shotgun (WGS) entry which is preliminary data.</text>
</comment>
<dbReference type="EMBL" id="JAGKQH010000018">
    <property type="protein sequence ID" value="KAG6574211.1"/>
    <property type="molecule type" value="Genomic_DNA"/>
</dbReference>
<gene>
    <name evidence="1" type="ORF">SDJN03_28098</name>
</gene>
<dbReference type="Proteomes" id="UP000685013">
    <property type="component" value="Chromosome 18"/>
</dbReference>
<organism evidence="1 2">
    <name type="scientific">Cucurbita argyrosperma subsp. sororia</name>
    <dbReference type="NCBI Taxonomy" id="37648"/>
    <lineage>
        <taxon>Eukaryota</taxon>
        <taxon>Viridiplantae</taxon>
        <taxon>Streptophyta</taxon>
        <taxon>Embryophyta</taxon>
        <taxon>Tracheophyta</taxon>
        <taxon>Spermatophyta</taxon>
        <taxon>Magnoliopsida</taxon>
        <taxon>eudicotyledons</taxon>
        <taxon>Gunneridae</taxon>
        <taxon>Pentapetalae</taxon>
        <taxon>rosids</taxon>
        <taxon>fabids</taxon>
        <taxon>Cucurbitales</taxon>
        <taxon>Cucurbitaceae</taxon>
        <taxon>Cucurbiteae</taxon>
        <taxon>Cucurbita</taxon>
    </lineage>
</organism>
<dbReference type="AlphaFoldDB" id="A0AAV6M2N2"/>
<keyword evidence="2" id="KW-1185">Reference proteome</keyword>
<proteinExistence type="predicted"/>
<evidence type="ECO:0000313" key="1">
    <source>
        <dbReference type="EMBL" id="KAG6574211.1"/>
    </source>
</evidence>
<sequence length="94" mass="9992">MSSASSAYLYMDNKCMNTHILGMLSSEMKYPLKRKNPASRTVTSDKPAMKFGDKACVGDVGEAEVGEKGVDSGLDLGFTREEKAGGEGECFGDG</sequence>
<accession>A0AAV6M2N2</accession>
<reference evidence="1 2" key="1">
    <citation type="journal article" date="2021" name="Hortic Res">
        <title>The domestication of Cucurbita argyrosperma as revealed by the genome of its wild relative.</title>
        <authorList>
            <person name="Barrera-Redondo J."/>
            <person name="Sanchez-de la Vega G."/>
            <person name="Aguirre-Liguori J.A."/>
            <person name="Castellanos-Morales G."/>
            <person name="Gutierrez-Guerrero Y.T."/>
            <person name="Aguirre-Dugua X."/>
            <person name="Aguirre-Planter E."/>
            <person name="Tenaillon M.I."/>
            <person name="Lira-Saade R."/>
            <person name="Eguiarte L.E."/>
        </authorList>
    </citation>
    <scope>NUCLEOTIDE SEQUENCE [LARGE SCALE GENOMIC DNA]</scope>
    <source>
        <strain evidence="1">JBR-2021</strain>
    </source>
</reference>
<feature type="non-terminal residue" evidence="1">
    <location>
        <position position="1"/>
    </location>
</feature>
<protein>
    <submittedName>
        <fullName evidence="1">Uncharacterized protein</fullName>
    </submittedName>
</protein>
<name>A0AAV6M2N2_9ROSI</name>